<comment type="subcellular location">
    <subcellularLocation>
        <location evidence="1">Membrane</location>
        <topology evidence="1">Multi-pass membrane protein</topology>
    </subcellularLocation>
</comment>
<gene>
    <name evidence="9" type="ORF">SCF082_LOCUS19035</name>
</gene>
<feature type="transmembrane region" description="Helical" evidence="7">
    <location>
        <begin position="195"/>
        <end position="213"/>
    </location>
</feature>
<keyword evidence="9" id="KW-0813">Transport</keyword>
<feature type="transmembrane region" description="Helical" evidence="7">
    <location>
        <begin position="376"/>
        <end position="397"/>
    </location>
</feature>
<dbReference type="SUPFAM" id="SSF81324">
    <property type="entry name" value="Voltage-gated potassium channels"/>
    <property type="match status" value="1"/>
</dbReference>
<evidence type="ECO:0000256" key="4">
    <source>
        <dbReference type="ARBA" id="ARBA00022989"/>
    </source>
</evidence>
<dbReference type="InterPro" id="IPR002048">
    <property type="entry name" value="EF_hand_dom"/>
</dbReference>
<feature type="compositionally biased region" description="Polar residues" evidence="6">
    <location>
        <begin position="11"/>
        <end position="20"/>
    </location>
</feature>
<evidence type="ECO:0000256" key="7">
    <source>
        <dbReference type="SAM" id="Phobius"/>
    </source>
</evidence>
<evidence type="ECO:0000256" key="6">
    <source>
        <dbReference type="SAM" id="MobiDB-lite"/>
    </source>
</evidence>
<dbReference type="PROSITE" id="PS50222">
    <property type="entry name" value="EF_HAND_2"/>
    <property type="match status" value="1"/>
</dbReference>
<keyword evidence="9" id="KW-0406">Ion transport</keyword>
<organism evidence="9 10">
    <name type="scientific">Durusdinium trenchii</name>
    <dbReference type="NCBI Taxonomy" id="1381693"/>
    <lineage>
        <taxon>Eukaryota</taxon>
        <taxon>Sar</taxon>
        <taxon>Alveolata</taxon>
        <taxon>Dinophyceae</taxon>
        <taxon>Suessiales</taxon>
        <taxon>Symbiodiniaceae</taxon>
        <taxon>Durusdinium</taxon>
    </lineage>
</organism>
<dbReference type="GO" id="GO:0034220">
    <property type="term" value="P:monoatomic ion transmembrane transport"/>
    <property type="evidence" value="ECO:0007669"/>
    <property type="project" value="UniProtKB-KW"/>
</dbReference>
<protein>
    <submittedName>
        <fullName evidence="9">Sodium channel protein type 10 subunit alpha (NaNG) (Sodium channel protein type X subunit alpha) (Voltage-gated sodium channel subunit alpha Nav1.8)</fullName>
    </submittedName>
</protein>
<keyword evidence="2 7" id="KW-0812">Transmembrane</keyword>
<dbReference type="InterPro" id="IPR018247">
    <property type="entry name" value="EF_Hand_1_Ca_BS"/>
</dbReference>
<comment type="caution">
    <text evidence="9">The sequence shown here is derived from an EMBL/GenBank/DDBJ whole genome shotgun (WGS) entry which is preliminary data.</text>
</comment>
<dbReference type="InterPro" id="IPR005821">
    <property type="entry name" value="Ion_trans_dom"/>
</dbReference>
<feature type="transmembrane region" description="Helical" evidence="7">
    <location>
        <begin position="273"/>
        <end position="291"/>
    </location>
</feature>
<reference evidence="9 10" key="1">
    <citation type="submission" date="2024-02" db="EMBL/GenBank/DDBJ databases">
        <authorList>
            <person name="Chen Y."/>
            <person name="Shah S."/>
            <person name="Dougan E. K."/>
            <person name="Thang M."/>
            <person name="Chan C."/>
        </authorList>
    </citation>
    <scope>NUCLEOTIDE SEQUENCE [LARGE SCALE GENOMIC DNA]</scope>
</reference>
<evidence type="ECO:0000313" key="10">
    <source>
        <dbReference type="Proteomes" id="UP001642464"/>
    </source>
</evidence>
<dbReference type="EMBL" id="CAXAMM010012903">
    <property type="protein sequence ID" value="CAK9029990.1"/>
    <property type="molecule type" value="Genomic_DNA"/>
</dbReference>
<sequence length="576" mass="65182">MAWSRKGVPSPTGSGKNNPMTLEQLHDVMTNEMQQQLKALRKELQQDFCELLETHYLGEKSSNKESSVELLSAEVYSERENSLPVEEVGRFSLLSSHRNSGSYPEPLEIQGADRRALLEDLDDDSVVDTLGSRDIVLPEHEEKTLRGILFRWLNSNAFNYTVSILVFLNAILIGAQTDYAAQHGGASSLPWCGPINHFFCIVFTAEVCCKVFVYGCEHFFWRDSDWKWNWFDTLVVGLQWADYAAEMMPGKLVQSGNLGMCLRMLRLARIMRLARVIHLMVELRSMVASIIACLRPLIWASVLFGMLVYTVAVTLTESANHYRAAQHPHASSALDMYFSSLGTAAITLWMCITGGLDWKNVADPLMNEISPWMGAAVTVYVAFSVLAMMNVITGIFVENASTFSKEDKDNYVVRHVLSLFKKSNLNEKDELTLEEFQRMLQTKELRELFQAVDVDVNDAESLFRLLDMDETGTLSPQELVDGWFRLRGPAKALDLAVLMADSNRMDAKLDWLCEVTQQGHPGTVTTTPRQKSLKRMRATSIAIRLKNSLHNTLHKTRRTSLTLGRDRQQWPRSLPL</sequence>
<feature type="region of interest" description="Disordered" evidence="6">
    <location>
        <begin position="1"/>
        <end position="20"/>
    </location>
</feature>
<dbReference type="InterPro" id="IPR011992">
    <property type="entry name" value="EF-hand-dom_pair"/>
</dbReference>
<evidence type="ECO:0000256" key="3">
    <source>
        <dbReference type="ARBA" id="ARBA00022837"/>
    </source>
</evidence>
<feature type="transmembrane region" description="Helical" evidence="7">
    <location>
        <begin position="157"/>
        <end position="175"/>
    </location>
</feature>
<feature type="transmembrane region" description="Helical" evidence="7">
    <location>
        <begin position="297"/>
        <end position="315"/>
    </location>
</feature>
<keyword evidence="10" id="KW-1185">Reference proteome</keyword>
<dbReference type="Gene3D" id="1.20.120.350">
    <property type="entry name" value="Voltage-gated potassium channels. Chain C"/>
    <property type="match status" value="1"/>
</dbReference>
<dbReference type="InterPro" id="IPR027359">
    <property type="entry name" value="Volt_channel_dom_sf"/>
</dbReference>
<keyword evidence="3" id="KW-0106">Calcium</keyword>
<dbReference type="SUPFAM" id="SSF47473">
    <property type="entry name" value="EF-hand"/>
    <property type="match status" value="1"/>
</dbReference>
<dbReference type="InterPro" id="IPR043203">
    <property type="entry name" value="VGCC_Ca_Na"/>
</dbReference>
<dbReference type="Gene3D" id="1.10.287.70">
    <property type="match status" value="1"/>
</dbReference>
<dbReference type="PANTHER" id="PTHR10037">
    <property type="entry name" value="VOLTAGE-GATED CATION CHANNEL CALCIUM AND SODIUM"/>
    <property type="match status" value="1"/>
</dbReference>
<proteinExistence type="predicted"/>
<keyword evidence="5 7" id="KW-0472">Membrane</keyword>
<keyword evidence="4 7" id="KW-1133">Transmembrane helix</keyword>
<dbReference type="Proteomes" id="UP001642464">
    <property type="component" value="Unassembled WGS sequence"/>
</dbReference>
<evidence type="ECO:0000256" key="1">
    <source>
        <dbReference type="ARBA" id="ARBA00004141"/>
    </source>
</evidence>
<keyword evidence="9" id="KW-0407">Ion channel</keyword>
<evidence type="ECO:0000256" key="2">
    <source>
        <dbReference type="ARBA" id="ARBA00022692"/>
    </source>
</evidence>
<accession>A0ABP0KUS1</accession>
<dbReference type="PANTHER" id="PTHR10037:SF62">
    <property type="entry name" value="SODIUM CHANNEL PROTEIN 60E"/>
    <property type="match status" value="1"/>
</dbReference>
<feature type="transmembrane region" description="Helical" evidence="7">
    <location>
        <begin position="336"/>
        <end position="356"/>
    </location>
</feature>
<dbReference type="PROSITE" id="PS00018">
    <property type="entry name" value="EF_HAND_1"/>
    <property type="match status" value="1"/>
</dbReference>
<dbReference type="Pfam" id="PF00520">
    <property type="entry name" value="Ion_trans"/>
    <property type="match status" value="1"/>
</dbReference>
<feature type="domain" description="EF-hand" evidence="8">
    <location>
        <begin position="454"/>
        <end position="489"/>
    </location>
</feature>
<evidence type="ECO:0000313" key="9">
    <source>
        <dbReference type="EMBL" id="CAK9029990.1"/>
    </source>
</evidence>
<evidence type="ECO:0000259" key="8">
    <source>
        <dbReference type="PROSITE" id="PS50222"/>
    </source>
</evidence>
<dbReference type="Gene3D" id="1.10.238.10">
    <property type="entry name" value="EF-hand"/>
    <property type="match status" value="1"/>
</dbReference>
<evidence type="ECO:0000256" key="5">
    <source>
        <dbReference type="ARBA" id="ARBA00023136"/>
    </source>
</evidence>
<name>A0ABP0KUS1_9DINO</name>